<dbReference type="Gene3D" id="3.40.50.2000">
    <property type="entry name" value="Glycogen Phosphorylase B"/>
    <property type="match status" value="2"/>
</dbReference>
<evidence type="ECO:0000313" key="6">
    <source>
        <dbReference type="EMBL" id="MDQ1025056.1"/>
    </source>
</evidence>
<evidence type="ECO:0000256" key="3">
    <source>
        <dbReference type="ARBA" id="ARBA00022679"/>
    </source>
</evidence>
<dbReference type="SUPFAM" id="SSF53756">
    <property type="entry name" value="UDP-Glycosyltransferase/glycogen phosphorylase"/>
    <property type="match status" value="1"/>
</dbReference>
<gene>
    <name evidence="6" type="ORF">QF035_002638</name>
</gene>
<organism evidence="6 7">
    <name type="scientific">Streptomyces umbrinus</name>
    <dbReference type="NCBI Taxonomy" id="67370"/>
    <lineage>
        <taxon>Bacteria</taxon>
        <taxon>Bacillati</taxon>
        <taxon>Actinomycetota</taxon>
        <taxon>Actinomycetes</taxon>
        <taxon>Kitasatosporales</taxon>
        <taxon>Streptomycetaceae</taxon>
        <taxon>Streptomyces</taxon>
        <taxon>Streptomyces phaeochromogenes group</taxon>
    </lineage>
</organism>
<dbReference type="Proteomes" id="UP001230328">
    <property type="component" value="Unassembled WGS sequence"/>
</dbReference>
<dbReference type="PANTHER" id="PTHR48043:SF145">
    <property type="entry name" value="FI06409P-RELATED"/>
    <property type="match status" value="1"/>
</dbReference>
<name>A0ABU0SNC6_9ACTN</name>
<evidence type="ECO:0000256" key="2">
    <source>
        <dbReference type="ARBA" id="ARBA00022676"/>
    </source>
</evidence>
<dbReference type="InterPro" id="IPR010610">
    <property type="entry name" value="EryCIII-like_C"/>
</dbReference>
<comment type="similarity">
    <text evidence="1">Belongs to the UDP-glycosyltransferase family.</text>
</comment>
<proteinExistence type="inferred from homology"/>
<feature type="domain" description="Erythromycin biosynthesis protein CIII-like C-terminal" evidence="5">
    <location>
        <begin position="280"/>
        <end position="411"/>
    </location>
</feature>
<evidence type="ECO:0000256" key="1">
    <source>
        <dbReference type="ARBA" id="ARBA00009995"/>
    </source>
</evidence>
<comment type="caution">
    <text evidence="6">The sequence shown here is derived from an EMBL/GenBank/DDBJ whole genome shotgun (WGS) entry which is preliminary data.</text>
</comment>
<reference evidence="6 7" key="1">
    <citation type="submission" date="2023-07" db="EMBL/GenBank/DDBJ databases">
        <title>Comparative genomics of wheat-associated soil bacteria to identify genetic determinants of phenazine resistance.</title>
        <authorList>
            <person name="Mouncey N."/>
        </authorList>
    </citation>
    <scope>NUCLEOTIDE SEQUENCE [LARGE SCALE GENOMIC DNA]</scope>
    <source>
        <strain evidence="6 7">V2I4</strain>
    </source>
</reference>
<dbReference type="RefSeq" id="WP_307520365.1">
    <property type="nucleotide sequence ID" value="NZ_JAUSZI010000002.1"/>
</dbReference>
<evidence type="ECO:0000259" key="5">
    <source>
        <dbReference type="Pfam" id="PF06722"/>
    </source>
</evidence>
<keyword evidence="3" id="KW-0808">Transferase</keyword>
<evidence type="ECO:0000313" key="7">
    <source>
        <dbReference type="Proteomes" id="UP001230328"/>
    </source>
</evidence>
<dbReference type="PANTHER" id="PTHR48043">
    <property type="entry name" value="EG:EG0003.4 PROTEIN-RELATED"/>
    <property type="match status" value="1"/>
</dbReference>
<accession>A0ABU0SNC6</accession>
<keyword evidence="2" id="KW-0328">Glycosyltransferase</keyword>
<feature type="region of interest" description="Disordered" evidence="4">
    <location>
        <begin position="150"/>
        <end position="170"/>
    </location>
</feature>
<dbReference type="InterPro" id="IPR050271">
    <property type="entry name" value="UDP-glycosyltransferase"/>
</dbReference>
<protein>
    <submittedName>
        <fullName evidence="6">MGT family glycosyltransferase</fullName>
    </submittedName>
</protein>
<dbReference type="InterPro" id="IPR002213">
    <property type="entry name" value="UDP_glucos_trans"/>
</dbReference>
<dbReference type="Pfam" id="PF06722">
    <property type="entry name" value="EryCIII-like_C"/>
    <property type="match status" value="1"/>
</dbReference>
<evidence type="ECO:0000256" key="4">
    <source>
        <dbReference type="SAM" id="MobiDB-lite"/>
    </source>
</evidence>
<dbReference type="CDD" id="cd03784">
    <property type="entry name" value="GT1_Gtf-like"/>
    <property type="match status" value="1"/>
</dbReference>
<dbReference type="NCBIfam" id="TIGR01426">
    <property type="entry name" value="MGT"/>
    <property type="match status" value="1"/>
</dbReference>
<keyword evidence="7" id="KW-1185">Reference proteome</keyword>
<dbReference type="InterPro" id="IPR006326">
    <property type="entry name" value="UDPGT_MGT-like"/>
</dbReference>
<dbReference type="EMBL" id="JAUSZI010000002">
    <property type="protein sequence ID" value="MDQ1025056.1"/>
    <property type="molecule type" value="Genomic_DNA"/>
</dbReference>
<sequence length="429" mass="44967">MSLRRPPVTLTDAGPVGERPGQHVLWLGFPAYGHIKATLGMVEELLRRGHRVTYVVADRLAGHVAGTGARVVPYASVFPESIAATETATTMLLAFLRESFAPLEAALGAAAADPPQLVVHDALASDTAAAVSRRHHVPTVRTYAGFGTNEHVPQNGTEADPAHAPADPDDPRLRDLAGQLTARVEAAGVADQFAGGLASGDDAAVNISFVVREFQMRGETFGDDYLFAGPCLRAADFTGPWSPPPGAPPVLLVSLGTSVNRRPDFFRSCAESFAGTPWHVVMTLGNGVDPSDLGTLPPNVEAHAWLPHLAVLEHATAFVCQGGTGSLMEAFHQGVPVVVVPQQPDQGAIAQQVVDLGVGRSVSPGDLDAHTLRSAVEAIAADAEIRCRVEELSRSVRTAPGAAAVADRLEAIMAGAGADAEQRPRVRPR</sequence>